<protein>
    <recommendedName>
        <fullName evidence="5">DUF485 domain-containing protein</fullName>
    </recommendedName>
</protein>
<feature type="compositionally biased region" description="Low complexity" evidence="1">
    <location>
        <begin position="276"/>
        <end position="289"/>
    </location>
</feature>
<dbReference type="RefSeq" id="WP_311554271.1">
    <property type="nucleotide sequence ID" value="NZ_JAVREJ010000001.1"/>
</dbReference>
<keyword evidence="4" id="KW-1185">Reference proteome</keyword>
<sequence>MTTHVDGAVPSVAPDPDDGNPDDGILDDGGSARHPSEFDDGSQWVRAEIQRRMAENRSTRGRHARRGEAAAGQPDGLGGREASQGRRRKPVAPARIPPPPPVPPPGSVAAGDLPENYVPRHSVLTPGPAAEPAAPISGPIPVVRPVADDGTTAEVPNTIETRSAPVGGPSLPPTGIPLPVRKRRTGPGVPLHGDGSAAGPWSRPGSSIVPDQPVQRLGAPPGVPGGSDSLPSWGVPASPPYGFAAAAAAPTEVTPRPDTGPAEIVDDAADTVDDVGVAAGAGLVQPADYTDYDDYDDDDDAYDDDEYDGDGDEYDDDGDGDGDGDTDDADDHDTGAVDTGAVDPAADTVDTAGTDLAEAATTVLPVIHTGTPPPARMVGIPVQRAPVHNRNVPPRPVTPRHIPVVGTAPPEPGSTRVRVVLSERKGVARPVRTIKEVQEGTAVGELLRRNLIRSQLMVTLRFAALTVFVLGTLPAVLTLLPEVGRFHLLGVRVPWLLLGLLMYPFLVGVAWRYTRVADRVEQNFADHVQD</sequence>
<feature type="compositionally biased region" description="Basic and acidic residues" evidence="1">
    <location>
        <begin position="48"/>
        <end position="58"/>
    </location>
</feature>
<evidence type="ECO:0000256" key="1">
    <source>
        <dbReference type="SAM" id="MobiDB-lite"/>
    </source>
</evidence>
<comment type="caution">
    <text evidence="3">The sequence shown here is derived from an EMBL/GenBank/DDBJ whole genome shotgun (WGS) entry which is preliminary data.</text>
</comment>
<accession>A0ABU2N387</accession>
<evidence type="ECO:0000313" key="4">
    <source>
        <dbReference type="Proteomes" id="UP001183202"/>
    </source>
</evidence>
<feature type="compositionally biased region" description="Acidic residues" evidence="1">
    <location>
        <begin position="290"/>
        <end position="331"/>
    </location>
</feature>
<evidence type="ECO:0008006" key="5">
    <source>
        <dbReference type="Google" id="ProtNLM"/>
    </source>
</evidence>
<feature type="compositionally biased region" description="Pro residues" evidence="1">
    <location>
        <begin position="95"/>
        <end position="106"/>
    </location>
</feature>
<proteinExistence type="predicted"/>
<dbReference type="EMBL" id="JAVREJ010000001">
    <property type="protein sequence ID" value="MDT0348381.1"/>
    <property type="molecule type" value="Genomic_DNA"/>
</dbReference>
<feature type="region of interest" description="Disordered" evidence="1">
    <location>
        <begin position="386"/>
        <end position="412"/>
    </location>
</feature>
<evidence type="ECO:0000313" key="3">
    <source>
        <dbReference type="EMBL" id="MDT0348381.1"/>
    </source>
</evidence>
<feature type="compositionally biased region" description="Low complexity" evidence="1">
    <location>
        <begin position="336"/>
        <end position="347"/>
    </location>
</feature>
<keyword evidence="2" id="KW-0472">Membrane</keyword>
<name>A0ABU2N387_9PSEU</name>
<feature type="region of interest" description="Disordered" evidence="1">
    <location>
        <begin position="276"/>
        <end position="347"/>
    </location>
</feature>
<feature type="compositionally biased region" description="Acidic residues" evidence="1">
    <location>
        <begin position="15"/>
        <end position="26"/>
    </location>
</feature>
<dbReference type="Proteomes" id="UP001183202">
    <property type="component" value="Unassembled WGS sequence"/>
</dbReference>
<feature type="transmembrane region" description="Helical" evidence="2">
    <location>
        <begin position="458"/>
        <end position="481"/>
    </location>
</feature>
<evidence type="ECO:0000256" key="2">
    <source>
        <dbReference type="SAM" id="Phobius"/>
    </source>
</evidence>
<gene>
    <name evidence="3" type="ORF">RM445_02450</name>
</gene>
<feature type="region of interest" description="Disordered" evidence="1">
    <location>
        <begin position="1"/>
        <end position="235"/>
    </location>
</feature>
<keyword evidence="2" id="KW-0812">Transmembrane</keyword>
<keyword evidence="2" id="KW-1133">Transmembrane helix</keyword>
<reference evidence="4" key="1">
    <citation type="submission" date="2023-07" db="EMBL/GenBank/DDBJ databases">
        <title>30 novel species of actinomycetes from the DSMZ collection.</title>
        <authorList>
            <person name="Nouioui I."/>
        </authorList>
    </citation>
    <scope>NUCLEOTIDE SEQUENCE [LARGE SCALE GENOMIC DNA]</scope>
    <source>
        <strain evidence="4">DSM 45834</strain>
    </source>
</reference>
<organism evidence="3 4">
    <name type="scientific">Pseudonocardia charpentierae</name>
    <dbReference type="NCBI Taxonomy" id="3075545"/>
    <lineage>
        <taxon>Bacteria</taxon>
        <taxon>Bacillati</taxon>
        <taxon>Actinomycetota</taxon>
        <taxon>Actinomycetes</taxon>
        <taxon>Pseudonocardiales</taxon>
        <taxon>Pseudonocardiaceae</taxon>
        <taxon>Pseudonocardia</taxon>
    </lineage>
</organism>
<feature type="transmembrane region" description="Helical" evidence="2">
    <location>
        <begin position="493"/>
        <end position="513"/>
    </location>
</feature>